<feature type="transmembrane region" description="Helical" evidence="8">
    <location>
        <begin position="63"/>
        <end position="81"/>
    </location>
</feature>
<feature type="transmembrane region" description="Helical" evidence="8">
    <location>
        <begin position="123"/>
        <end position="143"/>
    </location>
</feature>
<dbReference type="Pfam" id="PF07690">
    <property type="entry name" value="MFS_1"/>
    <property type="match status" value="1"/>
</dbReference>
<dbReference type="Proteomes" id="UP001500979">
    <property type="component" value="Unassembled WGS sequence"/>
</dbReference>
<dbReference type="EMBL" id="BAAAUX010000012">
    <property type="protein sequence ID" value="GAA2789610.1"/>
    <property type="molecule type" value="Genomic_DNA"/>
</dbReference>
<keyword evidence="2" id="KW-0813">Transport</keyword>
<evidence type="ECO:0000256" key="4">
    <source>
        <dbReference type="ARBA" id="ARBA00022692"/>
    </source>
</evidence>
<feature type="compositionally biased region" description="Low complexity" evidence="7">
    <location>
        <begin position="1"/>
        <end position="16"/>
    </location>
</feature>
<evidence type="ECO:0000256" key="1">
    <source>
        <dbReference type="ARBA" id="ARBA00004651"/>
    </source>
</evidence>
<feature type="transmembrane region" description="Helical" evidence="8">
    <location>
        <begin position="28"/>
        <end position="51"/>
    </location>
</feature>
<dbReference type="PANTHER" id="PTHR42718">
    <property type="entry name" value="MAJOR FACILITATOR SUPERFAMILY MULTIDRUG TRANSPORTER MFSC"/>
    <property type="match status" value="1"/>
</dbReference>
<dbReference type="PROSITE" id="PS50850">
    <property type="entry name" value="MFS"/>
    <property type="match status" value="1"/>
</dbReference>
<feature type="domain" description="Major facilitator superfamily (MFS) profile" evidence="9">
    <location>
        <begin position="27"/>
        <end position="482"/>
    </location>
</feature>
<keyword evidence="11" id="KW-1185">Reference proteome</keyword>
<feature type="transmembrane region" description="Helical" evidence="8">
    <location>
        <begin position="411"/>
        <end position="436"/>
    </location>
</feature>
<feature type="transmembrane region" description="Helical" evidence="8">
    <location>
        <begin position="93"/>
        <end position="111"/>
    </location>
</feature>
<accession>A0ABN3VES9</accession>
<feature type="region of interest" description="Disordered" evidence="7">
    <location>
        <begin position="1"/>
        <end position="22"/>
    </location>
</feature>
<dbReference type="InterPro" id="IPR004638">
    <property type="entry name" value="EmrB-like"/>
</dbReference>
<feature type="transmembrane region" description="Helical" evidence="8">
    <location>
        <begin position="370"/>
        <end position="390"/>
    </location>
</feature>
<evidence type="ECO:0000313" key="11">
    <source>
        <dbReference type="Proteomes" id="UP001500979"/>
    </source>
</evidence>
<evidence type="ECO:0000256" key="6">
    <source>
        <dbReference type="ARBA" id="ARBA00023136"/>
    </source>
</evidence>
<sequence length="483" mass="49688">MSSGPRTETEPTSSPPADRSGARPAATLAVVAVAQLMLTLDSTIMNIALPSIQRELGIELRDLSWTVTSYALAFGGLLLLGGRVGDVFGKRRMFRIGVALFTLASLLGGLAPDLVTLVASRAVQGIGAAIAAPTGLSLIVGAFPEGKPRVRAMGLYAAMAPLGSTTGLLLGGVLTEFLDWRWVFFVNVPIGVAVLIGTRLLSAEAPVGGRLDIPGALCASIGLATLIYALHTSGEAGLANAGTLGLLAAAVVLLALFLVVQARSAHPMMPLYLLRDRNRAGSFVTMLFIGTGMFATYYFLTLYVQQIRGFNPVQAGLSYLPFALSIAVTAGLVAPRLLARFDPRWVAGTGLLLAVCGMSVFSTLDTHSSYAGHIMPAMFVTGIGLGLSFVPMTLTSVRGVERAHTGIASGLLNASTQVGGALGLSALTLVAAAATAGRTPAGATPEQVVEATTSGYTTAFLVAAALYGAGLLTAVFAVNAKRK</sequence>
<evidence type="ECO:0000256" key="3">
    <source>
        <dbReference type="ARBA" id="ARBA00022475"/>
    </source>
</evidence>
<reference evidence="10 11" key="1">
    <citation type="journal article" date="2019" name="Int. J. Syst. Evol. Microbiol.">
        <title>The Global Catalogue of Microorganisms (GCM) 10K type strain sequencing project: providing services to taxonomists for standard genome sequencing and annotation.</title>
        <authorList>
            <consortium name="The Broad Institute Genomics Platform"/>
            <consortium name="The Broad Institute Genome Sequencing Center for Infectious Disease"/>
            <person name="Wu L."/>
            <person name="Ma J."/>
        </authorList>
    </citation>
    <scope>NUCLEOTIDE SEQUENCE [LARGE SCALE GENOMIC DNA]</scope>
    <source>
        <strain evidence="10 11">JCM 9383</strain>
    </source>
</reference>
<name>A0ABN3VES9_9PSEU</name>
<dbReference type="InterPro" id="IPR036259">
    <property type="entry name" value="MFS_trans_sf"/>
</dbReference>
<dbReference type="Gene3D" id="1.20.1250.20">
    <property type="entry name" value="MFS general substrate transporter like domains"/>
    <property type="match status" value="1"/>
</dbReference>
<dbReference type="NCBIfam" id="TIGR00711">
    <property type="entry name" value="efflux_EmrB"/>
    <property type="match status" value="1"/>
</dbReference>
<dbReference type="RefSeq" id="WP_344679804.1">
    <property type="nucleotide sequence ID" value="NZ_BAAAUX010000012.1"/>
</dbReference>
<feature type="transmembrane region" description="Helical" evidence="8">
    <location>
        <begin position="319"/>
        <end position="338"/>
    </location>
</feature>
<evidence type="ECO:0000313" key="10">
    <source>
        <dbReference type="EMBL" id="GAA2789610.1"/>
    </source>
</evidence>
<feature type="transmembrane region" description="Helical" evidence="8">
    <location>
        <begin position="345"/>
        <end position="364"/>
    </location>
</feature>
<feature type="transmembrane region" description="Helical" evidence="8">
    <location>
        <begin position="237"/>
        <end position="260"/>
    </location>
</feature>
<evidence type="ECO:0000256" key="7">
    <source>
        <dbReference type="SAM" id="MobiDB-lite"/>
    </source>
</evidence>
<dbReference type="PANTHER" id="PTHR42718:SF46">
    <property type="entry name" value="BLR6921 PROTEIN"/>
    <property type="match status" value="1"/>
</dbReference>
<dbReference type="Gene3D" id="1.20.1720.10">
    <property type="entry name" value="Multidrug resistance protein D"/>
    <property type="match status" value="1"/>
</dbReference>
<feature type="transmembrane region" description="Helical" evidence="8">
    <location>
        <begin position="155"/>
        <end position="174"/>
    </location>
</feature>
<feature type="transmembrane region" description="Helical" evidence="8">
    <location>
        <begin position="213"/>
        <end position="231"/>
    </location>
</feature>
<evidence type="ECO:0000259" key="9">
    <source>
        <dbReference type="PROSITE" id="PS50850"/>
    </source>
</evidence>
<dbReference type="InterPro" id="IPR020846">
    <property type="entry name" value="MFS_dom"/>
</dbReference>
<gene>
    <name evidence="10" type="ORF">GCM10010470_25260</name>
</gene>
<protein>
    <submittedName>
        <fullName evidence="10">MFS transporter</fullName>
    </submittedName>
</protein>
<dbReference type="InterPro" id="IPR011701">
    <property type="entry name" value="MFS"/>
</dbReference>
<feature type="transmembrane region" description="Helical" evidence="8">
    <location>
        <begin position="280"/>
        <end position="299"/>
    </location>
</feature>
<keyword evidence="4 8" id="KW-0812">Transmembrane</keyword>
<comment type="caution">
    <text evidence="10">The sequence shown here is derived from an EMBL/GenBank/DDBJ whole genome shotgun (WGS) entry which is preliminary data.</text>
</comment>
<evidence type="ECO:0000256" key="5">
    <source>
        <dbReference type="ARBA" id="ARBA00022989"/>
    </source>
</evidence>
<evidence type="ECO:0000256" key="8">
    <source>
        <dbReference type="SAM" id="Phobius"/>
    </source>
</evidence>
<dbReference type="CDD" id="cd17321">
    <property type="entry name" value="MFS_MMR_MDR_like"/>
    <property type="match status" value="1"/>
</dbReference>
<organism evidence="10 11">
    <name type="scientific">Saccharopolyspora taberi</name>
    <dbReference type="NCBI Taxonomy" id="60895"/>
    <lineage>
        <taxon>Bacteria</taxon>
        <taxon>Bacillati</taxon>
        <taxon>Actinomycetota</taxon>
        <taxon>Actinomycetes</taxon>
        <taxon>Pseudonocardiales</taxon>
        <taxon>Pseudonocardiaceae</taxon>
        <taxon>Saccharopolyspora</taxon>
    </lineage>
</organism>
<proteinExistence type="predicted"/>
<feature type="transmembrane region" description="Helical" evidence="8">
    <location>
        <begin position="180"/>
        <end position="201"/>
    </location>
</feature>
<keyword evidence="3" id="KW-1003">Cell membrane</keyword>
<dbReference type="PRINTS" id="PR01036">
    <property type="entry name" value="TCRTETB"/>
</dbReference>
<keyword evidence="6 8" id="KW-0472">Membrane</keyword>
<evidence type="ECO:0000256" key="2">
    <source>
        <dbReference type="ARBA" id="ARBA00022448"/>
    </source>
</evidence>
<comment type="subcellular location">
    <subcellularLocation>
        <location evidence="1">Cell membrane</location>
        <topology evidence="1">Multi-pass membrane protein</topology>
    </subcellularLocation>
</comment>
<dbReference type="SUPFAM" id="SSF103473">
    <property type="entry name" value="MFS general substrate transporter"/>
    <property type="match status" value="1"/>
</dbReference>
<keyword evidence="5 8" id="KW-1133">Transmembrane helix</keyword>
<feature type="transmembrane region" description="Helical" evidence="8">
    <location>
        <begin position="456"/>
        <end position="478"/>
    </location>
</feature>